<keyword evidence="8" id="KW-0626">Porin</keyword>
<keyword evidence="4" id="KW-1134">Transmembrane beta strand</keyword>
<dbReference type="PANTHER" id="PTHR34501:SF9">
    <property type="entry name" value="MAJOR OUTER MEMBRANE PROTEIN P.IA"/>
    <property type="match status" value="1"/>
</dbReference>
<evidence type="ECO:0000256" key="7">
    <source>
        <dbReference type="ARBA" id="ARBA00023065"/>
    </source>
</evidence>
<evidence type="ECO:0000256" key="4">
    <source>
        <dbReference type="ARBA" id="ARBA00022452"/>
    </source>
</evidence>
<dbReference type="InterPro" id="IPR001702">
    <property type="entry name" value="Porin_Gram-ve"/>
</dbReference>
<organism evidence="14 15">
    <name type="scientific">Thiolapillus brandeum</name>
    <dbReference type="NCBI Taxonomy" id="1076588"/>
    <lineage>
        <taxon>Bacteria</taxon>
        <taxon>Pseudomonadati</taxon>
        <taxon>Pseudomonadota</taxon>
        <taxon>Gammaproteobacteria</taxon>
        <taxon>Chromatiales</taxon>
        <taxon>Sedimenticolaceae</taxon>
        <taxon>Thiolapillus</taxon>
    </lineage>
</organism>
<evidence type="ECO:0000313" key="14">
    <source>
        <dbReference type="EMBL" id="BAO43096.1"/>
    </source>
</evidence>
<reference evidence="14 15" key="1">
    <citation type="journal article" date="2014" name="PLoS ONE">
        <title>Physiological and genomic features of a novel sulfur-oxidizing gammaproteobacterium belonging to a previously uncultivated symbiotic lineage isolated from a hydrothermal vent.</title>
        <authorList>
            <person name="Nunoura T."/>
            <person name="Takaki Y."/>
            <person name="Kazama H."/>
            <person name="Kakuta J."/>
            <person name="Shimamura S."/>
            <person name="Makita H."/>
            <person name="Hirai M."/>
            <person name="Miyazaki M."/>
            <person name="Takai K."/>
        </authorList>
    </citation>
    <scope>NUCLEOTIDE SEQUENCE [LARGE SCALE GENOMIC DNA]</scope>
    <source>
        <strain evidence="14 15">Hiromi1</strain>
    </source>
</reference>
<dbReference type="KEGG" id="tbn:TBH_C0148"/>
<dbReference type="PRINTS" id="PR00184">
    <property type="entry name" value="NEISSPPORIN"/>
</dbReference>
<evidence type="ECO:0000256" key="1">
    <source>
        <dbReference type="ARBA" id="ARBA00004571"/>
    </source>
</evidence>
<dbReference type="GO" id="GO:0015288">
    <property type="term" value="F:porin activity"/>
    <property type="evidence" value="ECO:0007669"/>
    <property type="project" value="UniProtKB-KW"/>
</dbReference>
<dbReference type="EMBL" id="AP012273">
    <property type="protein sequence ID" value="BAO43096.1"/>
    <property type="molecule type" value="Genomic_DNA"/>
</dbReference>
<keyword evidence="5" id="KW-0812">Transmembrane</keyword>
<feature type="domain" description="Porin" evidence="13">
    <location>
        <begin position="8"/>
        <end position="289"/>
    </location>
</feature>
<dbReference type="OrthoDB" id="8173690at2"/>
<dbReference type="Pfam" id="PF13609">
    <property type="entry name" value="Porin_4"/>
    <property type="match status" value="1"/>
</dbReference>
<dbReference type="Gene3D" id="2.40.160.10">
    <property type="entry name" value="Porin"/>
    <property type="match status" value="1"/>
</dbReference>
<gene>
    <name evidence="14" type="ORF">TBH_C0148</name>
</gene>
<dbReference type="InterPro" id="IPR002299">
    <property type="entry name" value="Porin_Neis"/>
</dbReference>
<feature type="signal peptide" evidence="12">
    <location>
        <begin position="1"/>
        <end position="20"/>
    </location>
</feature>
<keyword evidence="10" id="KW-0998">Cell outer membrane</keyword>
<feature type="region of interest" description="Disordered" evidence="11">
    <location>
        <begin position="290"/>
        <end position="312"/>
    </location>
</feature>
<evidence type="ECO:0000256" key="9">
    <source>
        <dbReference type="ARBA" id="ARBA00023136"/>
    </source>
</evidence>
<dbReference type="InterPro" id="IPR023614">
    <property type="entry name" value="Porin_dom_sf"/>
</dbReference>
<comment type="subunit">
    <text evidence="2">Homotrimer.</text>
</comment>
<dbReference type="RefSeq" id="WP_052469754.1">
    <property type="nucleotide sequence ID" value="NZ_AP012273.1"/>
</dbReference>
<evidence type="ECO:0000259" key="13">
    <source>
        <dbReference type="Pfam" id="PF13609"/>
    </source>
</evidence>
<name>A0A7U6GGC0_9GAMM</name>
<dbReference type="GO" id="GO:0009279">
    <property type="term" value="C:cell outer membrane"/>
    <property type="evidence" value="ECO:0007669"/>
    <property type="project" value="UniProtKB-SubCell"/>
</dbReference>
<dbReference type="AlphaFoldDB" id="A0A7U6GGC0"/>
<dbReference type="InterPro" id="IPR033900">
    <property type="entry name" value="Gram_neg_porin_domain"/>
</dbReference>
<dbReference type="SUPFAM" id="SSF56935">
    <property type="entry name" value="Porins"/>
    <property type="match status" value="1"/>
</dbReference>
<keyword evidence="3" id="KW-0813">Transport</keyword>
<evidence type="ECO:0000256" key="6">
    <source>
        <dbReference type="ARBA" id="ARBA00022729"/>
    </source>
</evidence>
<proteinExistence type="predicted"/>
<feature type="compositionally biased region" description="Polar residues" evidence="11">
    <location>
        <begin position="291"/>
        <end position="304"/>
    </location>
</feature>
<accession>A0A7U6GGC0</accession>
<evidence type="ECO:0000256" key="11">
    <source>
        <dbReference type="SAM" id="MobiDB-lite"/>
    </source>
</evidence>
<evidence type="ECO:0000256" key="12">
    <source>
        <dbReference type="SAM" id="SignalP"/>
    </source>
</evidence>
<feature type="chain" id="PRO_5030875319" evidence="12">
    <location>
        <begin position="21"/>
        <end position="312"/>
    </location>
</feature>
<evidence type="ECO:0000256" key="10">
    <source>
        <dbReference type="ARBA" id="ARBA00023237"/>
    </source>
</evidence>
<keyword evidence="7" id="KW-0406">Ion transport</keyword>
<dbReference type="PRINTS" id="PR00182">
    <property type="entry name" value="ECOLNEIPORIN"/>
</dbReference>
<evidence type="ECO:0000256" key="3">
    <source>
        <dbReference type="ARBA" id="ARBA00022448"/>
    </source>
</evidence>
<dbReference type="InterPro" id="IPR050298">
    <property type="entry name" value="Gram-neg_bact_OMP"/>
</dbReference>
<dbReference type="Proteomes" id="UP000031631">
    <property type="component" value="Chromosome"/>
</dbReference>
<comment type="subcellular location">
    <subcellularLocation>
        <location evidence="1">Cell outer membrane</location>
        <topology evidence="1">Multi-pass membrane protein</topology>
    </subcellularLocation>
</comment>
<evidence type="ECO:0000256" key="8">
    <source>
        <dbReference type="ARBA" id="ARBA00023114"/>
    </source>
</evidence>
<keyword evidence="15" id="KW-1185">Reference proteome</keyword>
<evidence type="ECO:0000313" key="15">
    <source>
        <dbReference type="Proteomes" id="UP000031631"/>
    </source>
</evidence>
<evidence type="ECO:0000256" key="5">
    <source>
        <dbReference type="ARBA" id="ARBA00022692"/>
    </source>
</evidence>
<dbReference type="GO" id="GO:0034220">
    <property type="term" value="P:monoatomic ion transmembrane transport"/>
    <property type="evidence" value="ECO:0007669"/>
    <property type="project" value="InterPro"/>
</dbReference>
<dbReference type="PANTHER" id="PTHR34501">
    <property type="entry name" value="PROTEIN YDDL-RELATED"/>
    <property type="match status" value="1"/>
</dbReference>
<sequence>MKKKLLALAVAAALPMVSQAATADVTIYGKVHTSIDFVDPDSGDSIYDVTSRASRLGFKGSEDLGDGLKLIWKMETTYNTAEGGFGSGRNTYIGLAGGWGTFLYGKHDTPMKMSTGKLDIFGDEMGDYNATAGLVDIRANDAIAYVSPNFSGLTLVGAVVPDADYDGDGDFGGAYSVAAMYSNGGLFLAGAYEQLDDLVGGADANHWRIGAGFDMGAFHIGAVYADQGDLTSSDNYVINGSWKFGNNKLKAEWAQVDPDNGSKSDAWAIGLDHNFSKRTKMYVQYADSEHGLQSTNPSGEQSGVSFGMVHKF</sequence>
<keyword evidence="6 12" id="KW-0732">Signal</keyword>
<evidence type="ECO:0000256" key="2">
    <source>
        <dbReference type="ARBA" id="ARBA00011233"/>
    </source>
</evidence>
<keyword evidence="9" id="KW-0472">Membrane</keyword>
<dbReference type="GO" id="GO:0046930">
    <property type="term" value="C:pore complex"/>
    <property type="evidence" value="ECO:0007669"/>
    <property type="project" value="UniProtKB-KW"/>
</dbReference>
<dbReference type="CDD" id="cd00342">
    <property type="entry name" value="gram_neg_porins"/>
    <property type="match status" value="1"/>
</dbReference>
<protein>
    <submittedName>
        <fullName evidence="14">Outer membrane porin</fullName>
    </submittedName>
</protein>